<dbReference type="EMBL" id="VSSQ01000002">
    <property type="protein sequence ID" value="MPL55730.1"/>
    <property type="molecule type" value="Genomic_DNA"/>
</dbReference>
<evidence type="ECO:0000313" key="2">
    <source>
        <dbReference type="EMBL" id="MPL55730.1"/>
    </source>
</evidence>
<sequence>MQIIKKQKLLILIFLLLIISLLIFGILGNRSFQKHTKYTIAKVISDYHYRNTRGGSGYDYSFILNGKLYNRTESKGNFIKRNYYLVAYDSTSPKSTQLLEINITDSLNQSCINGWTLKEIPFKVDTIYIKKKINEL</sequence>
<proteinExistence type="predicted"/>
<dbReference type="AlphaFoldDB" id="A0A644SM23"/>
<comment type="caution">
    <text evidence="2">The sequence shown here is derived from an EMBL/GenBank/DDBJ whole genome shotgun (WGS) entry which is preliminary data.</text>
</comment>
<keyword evidence="1" id="KW-0472">Membrane</keyword>
<protein>
    <submittedName>
        <fullName evidence="2">Uncharacterized protein</fullName>
    </submittedName>
</protein>
<keyword evidence="1" id="KW-1133">Transmembrane helix</keyword>
<accession>A0A644SM23</accession>
<evidence type="ECO:0000256" key="1">
    <source>
        <dbReference type="SAM" id="Phobius"/>
    </source>
</evidence>
<gene>
    <name evidence="2" type="ORF">SDC9_01211</name>
</gene>
<keyword evidence="1" id="KW-0812">Transmembrane</keyword>
<feature type="transmembrane region" description="Helical" evidence="1">
    <location>
        <begin position="9"/>
        <end position="27"/>
    </location>
</feature>
<reference evidence="2" key="1">
    <citation type="submission" date="2019-08" db="EMBL/GenBank/DDBJ databases">
        <authorList>
            <person name="Kucharzyk K."/>
            <person name="Murdoch R.W."/>
            <person name="Higgins S."/>
            <person name="Loffler F."/>
        </authorList>
    </citation>
    <scope>NUCLEOTIDE SEQUENCE</scope>
</reference>
<name>A0A644SM23_9ZZZZ</name>
<organism evidence="2">
    <name type="scientific">bioreactor metagenome</name>
    <dbReference type="NCBI Taxonomy" id="1076179"/>
    <lineage>
        <taxon>unclassified sequences</taxon>
        <taxon>metagenomes</taxon>
        <taxon>ecological metagenomes</taxon>
    </lineage>
</organism>